<feature type="transmembrane region" description="Helical" evidence="7">
    <location>
        <begin position="426"/>
        <end position="446"/>
    </location>
</feature>
<dbReference type="AlphaFoldDB" id="A0A414FLX2"/>
<sequence length="447" mass="48394">METKRELKILVWMIVIFSAVFFMPLGSERFMTAIDATLDLSKWYAQEHVVMCLLPAFFIAGVIAVFVSQGAVMKYFGANAKKWLSYTVAAVSGSILAVCSCTILPLFTSIYKRGAGLGPAVAFLYSGPAISILSIILTWRILGTEMGVARMIGAIAFSVIIGLIMAFIFRKEEKAKKEEQMNFEAPPAKRPMSKTMFHFFVLVFILVFANWGAPASGDTTSLWYYIFTYKWYITGVLSLGLAYSLIAILKIKWQWVVAGVIATAGSAVLANLLIPNPKLIPLVPMVVGIASLSFMTLLDKGDPENREWTLSAWGFAKQIMPLLAIGVVTAGFLLGSTHDNTAIAGIIPNSWIEWAVGGNSLLSNFFASFTGAFMYFATLTEVPIIQGLIASGMGKGPALALLLAGPSLSLPNMLVIRGVMGTKKTVIYVSLVIVMATISGFAYGALF</sequence>
<feature type="transmembrane region" description="Helical" evidence="7">
    <location>
        <begin position="222"/>
        <end position="243"/>
    </location>
</feature>
<comment type="similarity">
    <text evidence="2">Belongs to the UPF0718 family.</text>
</comment>
<evidence type="ECO:0000256" key="4">
    <source>
        <dbReference type="ARBA" id="ARBA00022692"/>
    </source>
</evidence>
<keyword evidence="3" id="KW-1003">Cell membrane</keyword>
<feature type="transmembrane region" description="Helical" evidence="7">
    <location>
        <begin position="148"/>
        <end position="169"/>
    </location>
</feature>
<feature type="transmembrane region" description="Helical" evidence="7">
    <location>
        <begin position="120"/>
        <end position="142"/>
    </location>
</feature>
<feature type="transmembrane region" description="Helical" evidence="7">
    <location>
        <begin position="354"/>
        <end position="377"/>
    </location>
</feature>
<evidence type="ECO:0000256" key="2">
    <source>
        <dbReference type="ARBA" id="ARBA00006386"/>
    </source>
</evidence>
<evidence type="ECO:0000256" key="5">
    <source>
        <dbReference type="ARBA" id="ARBA00022989"/>
    </source>
</evidence>
<evidence type="ECO:0000313" key="9">
    <source>
        <dbReference type="Proteomes" id="UP000284361"/>
    </source>
</evidence>
<feature type="transmembrane region" description="Helical" evidence="7">
    <location>
        <begin position="398"/>
        <end position="420"/>
    </location>
</feature>
<dbReference type="Pfam" id="PF03773">
    <property type="entry name" value="ArsP_1"/>
    <property type="match status" value="1"/>
</dbReference>
<accession>A0A414FLX2</accession>
<dbReference type="GO" id="GO:0005886">
    <property type="term" value="C:plasma membrane"/>
    <property type="evidence" value="ECO:0007669"/>
    <property type="project" value="UniProtKB-SubCell"/>
</dbReference>
<gene>
    <name evidence="8" type="ORF">DW789_13870</name>
</gene>
<feature type="transmembrane region" description="Helical" evidence="7">
    <location>
        <begin position="83"/>
        <end position="108"/>
    </location>
</feature>
<evidence type="ECO:0000256" key="6">
    <source>
        <dbReference type="ARBA" id="ARBA00023136"/>
    </source>
</evidence>
<evidence type="ECO:0000313" key="8">
    <source>
        <dbReference type="EMBL" id="RHD49733.1"/>
    </source>
</evidence>
<organism evidence="8 9">
    <name type="scientific">Phocaeicola plebeius</name>
    <dbReference type="NCBI Taxonomy" id="310297"/>
    <lineage>
        <taxon>Bacteria</taxon>
        <taxon>Pseudomonadati</taxon>
        <taxon>Bacteroidota</taxon>
        <taxon>Bacteroidia</taxon>
        <taxon>Bacteroidales</taxon>
        <taxon>Bacteroidaceae</taxon>
        <taxon>Phocaeicola</taxon>
    </lineage>
</organism>
<dbReference type="EMBL" id="QSJG01000038">
    <property type="protein sequence ID" value="RHD49733.1"/>
    <property type="molecule type" value="Genomic_DNA"/>
</dbReference>
<feature type="transmembrane region" description="Helical" evidence="7">
    <location>
        <begin position="6"/>
        <end position="27"/>
    </location>
</feature>
<keyword evidence="4 7" id="KW-0812">Transmembrane</keyword>
<dbReference type="PANTHER" id="PTHR43299:SF1">
    <property type="entry name" value="UPF0718 PROTEIN YRAQ"/>
    <property type="match status" value="1"/>
</dbReference>
<feature type="transmembrane region" description="Helical" evidence="7">
    <location>
        <begin position="310"/>
        <end position="334"/>
    </location>
</feature>
<dbReference type="PANTHER" id="PTHR43299">
    <property type="entry name" value="UPF0718 PROTEIN YRAQ"/>
    <property type="match status" value="1"/>
</dbReference>
<protein>
    <recommendedName>
        <fullName evidence="10">Permease</fullName>
    </recommendedName>
</protein>
<evidence type="ECO:0000256" key="1">
    <source>
        <dbReference type="ARBA" id="ARBA00004651"/>
    </source>
</evidence>
<evidence type="ECO:0000256" key="7">
    <source>
        <dbReference type="SAM" id="Phobius"/>
    </source>
</evidence>
<dbReference type="Proteomes" id="UP000284361">
    <property type="component" value="Unassembled WGS sequence"/>
</dbReference>
<feature type="transmembrane region" description="Helical" evidence="7">
    <location>
        <begin position="280"/>
        <end position="298"/>
    </location>
</feature>
<evidence type="ECO:0008006" key="10">
    <source>
        <dbReference type="Google" id="ProtNLM"/>
    </source>
</evidence>
<comment type="subcellular location">
    <subcellularLocation>
        <location evidence="1">Cell membrane</location>
        <topology evidence="1">Multi-pass membrane protein</topology>
    </subcellularLocation>
</comment>
<name>A0A414FLX2_9BACT</name>
<keyword evidence="6 7" id="KW-0472">Membrane</keyword>
<reference evidence="8 9" key="1">
    <citation type="submission" date="2018-08" db="EMBL/GenBank/DDBJ databases">
        <title>A genome reference for cultivated species of the human gut microbiota.</title>
        <authorList>
            <person name="Zou Y."/>
            <person name="Xue W."/>
            <person name="Luo G."/>
        </authorList>
    </citation>
    <scope>NUCLEOTIDE SEQUENCE [LARGE SCALE GENOMIC DNA]</scope>
    <source>
        <strain evidence="8 9">AM31-10</strain>
    </source>
</reference>
<feature type="transmembrane region" description="Helical" evidence="7">
    <location>
        <begin position="255"/>
        <end position="274"/>
    </location>
</feature>
<keyword evidence="5 7" id="KW-1133">Transmembrane helix</keyword>
<dbReference type="InterPro" id="IPR005524">
    <property type="entry name" value="DUF318"/>
</dbReference>
<proteinExistence type="inferred from homology"/>
<evidence type="ECO:0000256" key="3">
    <source>
        <dbReference type="ARBA" id="ARBA00022475"/>
    </source>
</evidence>
<feature type="transmembrane region" description="Helical" evidence="7">
    <location>
        <begin position="197"/>
        <end position="216"/>
    </location>
</feature>
<comment type="caution">
    <text evidence="8">The sequence shown here is derived from an EMBL/GenBank/DDBJ whole genome shotgun (WGS) entry which is preliminary data.</text>
</comment>
<dbReference type="RefSeq" id="WP_118166001.1">
    <property type="nucleotide sequence ID" value="NZ_QSJG01000038.1"/>
</dbReference>
<feature type="transmembrane region" description="Helical" evidence="7">
    <location>
        <begin position="48"/>
        <end position="71"/>
    </location>
</feature>